<dbReference type="AlphaFoldDB" id="A0A1H6RK78"/>
<evidence type="ECO:0000259" key="12">
    <source>
        <dbReference type="PROSITE" id="PS50885"/>
    </source>
</evidence>
<proteinExistence type="inferred from homology"/>
<evidence type="ECO:0000256" key="2">
    <source>
        <dbReference type="ARBA" id="ARBA00022519"/>
    </source>
</evidence>
<evidence type="ECO:0000259" key="10">
    <source>
        <dbReference type="PROSITE" id="PS50111"/>
    </source>
</evidence>
<keyword evidence="6 8" id="KW-0807">Transducer</keyword>
<dbReference type="InterPro" id="IPR000727">
    <property type="entry name" value="T_SNARE_dom"/>
</dbReference>
<dbReference type="GO" id="GO:0006935">
    <property type="term" value="P:chemotaxis"/>
    <property type="evidence" value="ECO:0007669"/>
    <property type="project" value="UniProtKB-ARBA"/>
</dbReference>
<keyword evidence="4 9" id="KW-1133">Transmembrane helix</keyword>
<evidence type="ECO:0000256" key="1">
    <source>
        <dbReference type="ARBA" id="ARBA00004429"/>
    </source>
</evidence>
<evidence type="ECO:0000313" key="14">
    <source>
        <dbReference type="Proteomes" id="UP000242999"/>
    </source>
</evidence>
<dbReference type="STRING" id="64971.SAMN05421831_103171"/>
<dbReference type="Gene3D" id="1.10.287.950">
    <property type="entry name" value="Methyl-accepting chemotaxis protein"/>
    <property type="match status" value="1"/>
</dbReference>
<evidence type="ECO:0000256" key="7">
    <source>
        <dbReference type="ARBA" id="ARBA00029447"/>
    </source>
</evidence>
<keyword evidence="2" id="KW-1003">Cell membrane</keyword>
<feature type="domain" description="T-SNARE coiled-coil homology" evidence="11">
    <location>
        <begin position="581"/>
        <end position="634"/>
    </location>
</feature>
<evidence type="ECO:0000256" key="4">
    <source>
        <dbReference type="ARBA" id="ARBA00022989"/>
    </source>
</evidence>
<dbReference type="CDD" id="cd11386">
    <property type="entry name" value="MCP_signal"/>
    <property type="match status" value="1"/>
</dbReference>
<keyword evidence="5 9" id="KW-0472">Membrane</keyword>
<evidence type="ECO:0000256" key="8">
    <source>
        <dbReference type="PROSITE-ProRule" id="PRU00284"/>
    </source>
</evidence>
<evidence type="ECO:0000256" key="6">
    <source>
        <dbReference type="ARBA" id="ARBA00023224"/>
    </source>
</evidence>
<dbReference type="CDD" id="cd06225">
    <property type="entry name" value="HAMP"/>
    <property type="match status" value="1"/>
</dbReference>
<dbReference type="SUPFAM" id="SSF58104">
    <property type="entry name" value="Methyl-accepting chemotaxis protein (MCP) signaling domain"/>
    <property type="match status" value="1"/>
</dbReference>
<comment type="similarity">
    <text evidence="7">Belongs to the methyl-accepting chemotaxis (MCP) protein family.</text>
</comment>
<dbReference type="PROSITE" id="PS50111">
    <property type="entry name" value="CHEMOTAXIS_TRANSDUC_2"/>
    <property type="match status" value="1"/>
</dbReference>
<evidence type="ECO:0000313" key="13">
    <source>
        <dbReference type="EMBL" id="SEI52210.1"/>
    </source>
</evidence>
<dbReference type="EMBL" id="FNYH01000003">
    <property type="protein sequence ID" value="SEI52210.1"/>
    <property type="molecule type" value="Genomic_DNA"/>
</dbReference>
<dbReference type="GO" id="GO:0005886">
    <property type="term" value="C:plasma membrane"/>
    <property type="evidence" value="ECO:0007669"/>
    <property type="project" value="UniProtKB-SubCell"/>
</dbReference>
<keyword evidence="2" id="KW-0997">Cell inner membrane</keyword>
<dbReference type="SMART" id="SM00283">
    <property type="entry name" value="MA"/>
    <property type="match status" value="1"/>
</dbReference>
<evidence type="ECO:0000256" key="5">
    <source>
        <dbReference type="ARBA" id="ARBA00023136"/>
    </source>
</evidence>
<comment type="subcellular location">
    <subcellularLocation>
        <location evidence="1">Cell inner membrane</location>
        <topology evidence="1">Multi-pass membrane protein</topology>
    </subcellularLocation>
</comment>
<dbReference type="PANTHER" id="PTHR32089">
    <property type="entry name" value="METHYL-ACCEPTING CHEMOTAXIS PROTEIN MCPB"/>
    <property type="match status" value="1"/>
</dbReference>
<dbReference type="Proteomes" id="UP000242999">
    <property type="component" value="Unassembled WGS sequence"/>
</dbReference>
<evidence type="ECO:0000256" key="9">
    <source>
        <dbReference type="SAM" id="Phobius"/>
    </source>
</evidence>
<dbReference type="PANTHER" id="PTHR32089:SF119">
    <property type="entry name" value="METHYL-ACCEPTING CHEMOTAXIS PROTEIN CTPL"/>
    <property type="match status" value="1"/>
</dbReference>
<name>A0A1H6RK78_9GAMM</name>
<dbReference type="FunFam" id="1.10.287.950:FF:000001">
    <property type="entry name" value="Methyl-accepting chemotaxis sensory transducer"/>
    <property type="match status" value="1"/>
</dbReference>
<feature type="transmembrane region" description="Helical" evidence="9">
    <location>
        <begin position="12"/>
        <end position="31"/>
    </location>
</feature>
<dbReference type="PROSITE" id="PS50885">
    <property type="entry name" value="HAMP"/>
    <property type="match status" value="1"/>
</dbReference>
<feature type="domain" description="HAMP" evidence="12">
    <location>
        <begin position="327"/>
        <end position="380"/>
    </location>
</feature>
<dbReference type="OrthoDB" id="2489132at2"/>
<evidence type="ECO:0000256" key="3">
    <source>
        <dbReference type="ARBA" id="ARBA00022692"/>
    </source>
</evidence>
<keyword evidence="14" id="KW-1185">Reference proteome</keyword>
<dbReference type="InterPro" id="IPR003660">
    <property type="entry name" value="HAMP_dom"/>
</dbReference>
<dbReference type="RefSeq" id="WP_093308825.1">
    <property type="nucleotide sequence ID" value="NZ_FNYH01000003.1"/>
</dbReference>
<dbReference type="Pfam" id="PF00672">
    <property type="entry name" value="HAMP"/>
    <property type="match status" value="1"/>
</dbReference>
<organism evidence="13 14">
    <name type="scientific">Allopseudospirillum japonicum</name>
    <dbReference type="NCBI Taxonomy" id="64971"/>
    <lineage>
        <taxon>Bacteria</taxon>
        <taxon>Pseudomonadati</taxon>
        <taxon>Pseudomonadota</taxon>
        <taxon>Gammaproteobacteria</taxon>
        <taxon>Oceanospirillales</taxon>
        <taxon>Oceanospirillaceae</taxon>
        <taxon>Allopseudospirillum</taxon>
    </lineage>
</organism>
<feature type="domain" description="Methyl-accepting transducer" evidence="10">
    <location>
        <begin position="385"/>
        <end position="621"/>
    </location>
</feature>
<keyword evidence="3 9" id="KW-0812">Transmembrane</keyword>
<reference evidence="14" key="1">
    <citation type="submission" date="2016-10" db="EMBL/GenBank/DDBJ databases">
        <authorList>
            <person name="Varghese N."/>
            <person name="Submissions S."/>
        </authorList>
    </citation>
    <scope>NUCLEOTIDE SEQUENCE [LARGE SCALE GENOMIC DNA]</scope>
    <source>
        <strain evidence="14">DSM 7165</strain>
    </source>
</reference>
<dbReference type="Pfam" id="PF00015">
    <property type="entry name" value="MCPsignal"/>
    <property type="match status" value="1"/>
</dbReference>
<dbReference type="InterPro" id="IPR004089">
    <property type="entry name" value="MCPsignal_dom"/>
</dbReference>
<dbReference type="Gene3D" id="3.30.450.20">
    <property type="entry name" value="PAS domain"/>
    <property type="match status" value="1"/>
</dbReference>
<dbReference type="GO" id="GO:0007165">
    <property type="term" value="P:signal transduction"/>
    <property type="evidence" value="ECO:0007669"/>
    <property type="project" value="UniProtKB-KW"/>
</dbReference>
<sequence length="666" mass="74196">MDFWYSTSLRTRLFINVSLLLLVIFGLSLLMQHQLTTTHSRERVQNQDLPQVLALLSTQIQTELTGPIALSQQLAENSFIHQWLQDGSPQDQLAKIQAHLQQVQQITGANLVFMATGTDQTYYHYSNGTLQHRRLSAQNPDDAWYYRFSQQAEAFELNLDTNHFEGDQLKLFINYRSHAQITREGHSLPVNLAGVGLDMQHLADLIRQYSIGDTGFVFLTQMTGRVDIHPDPKVAGQLTLNALPGFANLAEVMLQDTSGKTRVYQIQNQGHTEYVGVRFIADLQRFLIVQVPEYQILAPVQEISLQLLGLAGILSAVGLLLVYWQSGHWVLPIRSLAKQILHVAQQHDLSYRLHTKDGAEIGELVKDMNQLLQHLQIAITKVQSNSQAMYQASDHLTLGAHAATTAIQQQQVSVTQVAQALTEISQKTHRINTHAQEAAEQATVCQANTQTGRKHLTQSAHTLHQLAHEVQACHHTMSHLAQATNNISHVVDVIQAVSEQTNLLALNAAIESARAGEAGRGFAVVADEVRALAQRTHDSADEIQGLVTELQTQTQDVVQRMHASYTHSQTSVADLELAVTELQEVEDGVQHMNTMNAEIATLIDQQSQQLKTVNQKLQEIAEHSQHTASSAEQATAFTQNIQELTQELQQRTALFKCEGVQNIMRA</sequence>
<dbReference type="SMART" id="SM00304">
    <property type="entry name" value="HAMP"/>
    <property type="match status" value="1"/>
</dbReference>
<accession>A0A1H6RK78</accession>
<evidence type="ECO:0000259" key="11">
    <source>
        <dbReference type="PROSITE" id="PS50192"/>
    </source>
</evidence>
<protein>
    <submittedName>
        <fullName evidence="13">Methyl-accepting chemotaxis protein</fullName>
    </submittedName>
</protein>
<gene>
    <name evidence="13" type="ORF">SAMN05421831_103171</name>
</gene>
<dbReference type="PROSITE" id="PS50192">
    <property type="entry name" value="T_SNARE"/>
    <property type="match status" value="1"/>
</dbReference>